<dbReference type="Proteomes" id="UP000675664">
    <property type="component" value="Unassembled WGS sequence"/>
</dbReference>
<feature type="signal peptide" evidence="1">
    <location>
        <begin position="1"/>
        <end position="20"/>
    </location>
</feature>
<evidence type="ECO:0000256" key="1">
    <source>
        <dbReference type="SAM" id="SignalP"/>
    </source>
</evidence>
<gene>
    <name evidence="3" type="ORF">KCX82_12080</name>
</gene>
<dbReference type="SUPFAM" id="SSF55383">
    <property type="entry name" value="Copper amine oxidase, domain N"/>
    <property type="match status" value="1"/>
</dbReference>
<evidence type="ECO:0000259" key="2">
    <source>
        <dbReference type="Pfam" id="PF07833"/>
    </source>
</evidence>
<dbReference type="Gene3D" id="3.30.457.10">
    <property type="entry name" value="Copper amine oxidase-like, N-terminal domain"/>
    <property type="match status" value="1"/>
</dbReference>
<reference evidence="3" key="2">
    <citation type="submission" date="2021-04" db="EMBL/GenBank/DDBJ databases">
        <authorList>
            <person name="Liu J."/>
        </authorList>
    </citation>
    <scope>NUCLEOTIDE SEQUENCE</scope>
    <source>
        <strain evidence="3">BAD-6</strain>
    </source>
</reference>
<dbReference type="RefSeq" id="WP_227018740.1">
    <property type="nucleotide sequence ID" value="NZ_JAGSND010000007.1"/>
</dbReference>
<dbReference type="InterPro" id="IPR036582">
    <property type="entry name" value="Mao_N_sf"/>
</dbReference>
<reference evidence="3" key="1">
    <citation type="submission" date="2021-04" db="EMBL/GenBank/DDBJ databases">
        <title>Sinoanaerobacter chloroacetimidivorans sp. nov., an obligate anaerobic bacterium isolated from anaerobic sludge.</title>
        <authorList>
            <person name="Bao Y."/>
        </authorList>
    </citation>
    <scope>NUCLEOTIDE SEQUENCE</scope>
    <source>
        <strain evidence="3">BAD-6</strain>
    </source>
</reference>
<comment type="caution">
    <text evidence="3">The sequence shown here is derived from an EMBL/GenBank/DDBJ whole genome shotgun (WGS) entry which is preliminary data.</text>
</comment>
<evidence type="ECO:0000313" key="4">
    <source>
        <dbReference type="Proteomes" id="UP000675664"/>
    </source>
</evidence>
<name>A0A8J7W0M7_9FIRM</name>
<sequence>MKKRIAAMFMAVLIVLSFQAGVCLKDGGVYAEEKKEINIIIDGTKLAFSQDDGMGIPFIDSAGKAQVPVKKALEKIGATVLFETDAGSGERNIIISKDGSVIRLTAGDPIMRVNTDTFYLLDAPPLIMGGRTYMPIRAVFEVLGYTVSWDRASKTVSIQKNQDMPLSPAITPVGQFEIPQYQCKEEDEPGVIVNHGYIYYLGENNDIMQTTFSDLTKSKKVYHCPGWVIHLFNDENGVPRLYYHTEGASLGTPHQFALNADGSMTELNGRREYPAEIYSTGGKTFAFTELKFGPDRLEMKNEEGAYVKLGGSENRYEYRTEMNGFNGRRGVYLIGDDLYLLAEPFAGDAGKAVYRVNIKTDEAVRITGEAYGVQIEGNYLYYNTGKEIRKRNLEDGTEISMYNFNGSATNFASDFAVLNGNLYIADRNGFFIKAGGEVNASPLEDGNHIITCSDMALRGDKGEQYLICDIGKSPMKDDGIGSLWMWVYDKDGKLIMEREGDIRLNSVSIEGDNICYYNKTTNQINVEKIK</sequence>
<organism evidence="3 4">
    <name type="scientific">Sinanaerobacter chloroacetimidivorans</name>
    <dbReference type="NCBI Taxonomy" id="2818044"/>
    <lineage>
        <taxon>Bacteria</taxon>
        <taxon>Bacillati</taxon>
        <taxon>Bacillota</taxon>
        <taxon>Clostridia</taxon>
        <taxon>Peptostreptococcales</taxon>
        <taxon>Anaerovoracaceae</taxon>
        <taxon>Sinanaerobacter</taxon>
    </lineage>
</organism>
<dbReference type="InterPro" id="IPR012854">
    <property type="entry name" value="Cu_amine_oxidase-like_N"/>
</dbReference>
<dbReference type="EMBL" id="JAGSND010000007">
    <property type="protein sequence ID" value="MBR0598619.1"/>
    <property type="molecule type" value="Genomic_DNA"/>
</dbReference>
<dbReference type="AlphaFoldDB" id="A0A8J7W0M7"/>
<dbReference type="SUPFAM" id="SSF63825">
    <property type="entry name" value="YWTD domain"/>
    <property type="match status" value="1"/>
</dbReference>
<protein>
    <submittedName>
        <fullName evidence="3">Copper amine oxidase N-terminal domain-containing protein</fullName>
    </submittedName>
</protein>
<evidence type="ECO:0000313" key="3">
    <source>
        <dbReference type="EMBL" id="MBR0598619.1"/>
    </source>
</evidence>
<proteinExistence type="predicted"/>
<feature type="domain" description="Copper amine oxidase-like N-terminal" evidence="2">
    <location>
        <begin position="57"/>
        <end position="158"/>
    </location>
</feature>
<dbReference type="Pfam" id="PF07833">
    <property type="entry name" value="Cu_amine_oxidN1"/>
    <property type="match status" value="1"/>
</dbReference>
<keyword evidence="4" id="KW-1185">Reference proteome</keyword>
<feature type="chain" id="PRO_5038842102" evidence="1">
    <location>
        <begin position="21"/>
        <end position="530"/>
    </location>
</feature>
<keyword evidence="1" id="KW-0732">Signal</keyword>
<accession>A0A8J7W0M7</accession>